<accession>A0A1I5W952</accession>
<dbReference type="PROSITE" id="PS00130">
    <property type="entry name" value="U_DNA_GLYCOSYLASE"/>
    <property type="match status" value="1"/>
</dbReference>
<dbReference type="SUPFAM" id="SSF52141">
    <property type="entry name" value="Uracil-DNA glycosylase-like"/>
    <property type="match status" value="1"/>
</dbReference>
<proteinExistence type="inferred from homology"/>
<dbReference type="Proteomes" id="UP000199356">
    <property type="component" value="Unassembled WGS sequence"/>
</dbReference>
<gene>
    <name evidence="6" type="ORF">SAMN04488047_1423</name>
</gene>
<evidence type="ECO:0000256" key="5">
    <source>
        <dbReference type="PROSITE-ProRule" id="PRU10072"/>
    </source>
</evidence>
<comment type="similarity">
    <text evidence="1">Belongs to the uracil-DNA glycosylase (UDG) superfamily. UNG family.</text>
</comment>
<evidence type="ECO:0000313" key="7">
    <source>
        <dbReference type="Proteomes" id="UP000199356"/>
    </source>
</evidence>
<evidence type="ECO:0000256" key="1">
    <source>
        <dbReference type="ARBA" id="ARBA00008184"/>
    </source>
</evidence>
<feature type="active site" description="Proton acceptor" evidence="5">
    <location>
        <position position="99"/>
    </location>
</feature>
<evidence type="ECO:0008006" key="8">
    <source>
        <dbReference type="Google" id="ProtNLM"/>
    </source>
</evidence>
<dbReference type="GO" id="GO:0016799">
    <property type="term" value="F:hydrolase activity, hydrolyzing N-glycosyl compounds"/>
    <property type="evidence" value="ECO:0007669"/>
    <property type="project" value="InterPro"/>
</dbReference>
<evidence type="ECO:0000256" key="2">
    <source>
        <dbReference type="ARBA" id="ARBA00022763"/>
    </source>
</evidence>
<dbReference type="AlphaFoldDB" id="A0A1I5W952"/>
<dbReference type="STRING" id="441119.SAMN04488047_1423"/>
<dbReference type="RefSeq" id="WP_093425622.1">
    <property type="nucleotide sequence ID" value="NZ_FOXA01000042.1"/>
</dbReference>
<protein>
    <recommendedName>
        <fullName evidence="8">Uracil DNA glycosylase superfamily protein</fullName>
    </recommendedName>
</protein>
<keyword evidence="4" id="KW-0234">DNA repair</keyword>
<dbReference type="OrthoDB" id="9804372at2"/>
<dbReference type="InterPro" id="IPR018085">
    <property type="entry name" value="Ura-DNA_Glyclase_AS"/>
</dbReference>
<evidence type="ECO:0000256" key="3">
    <source>
        <dbReference type="ARBA" id="ARBA00022801"/>
    </source>
</evidence>
<reference evidence="6 7" key="1">
    <citation type="submission" date="2016-10" db="EMBL/GenBank/DDBJ databases">
        <authorList>
            <person name="de Groot N.N."/>
        </authorList>
    </citation>
    <scope>NUCLEOTIDE SEQUENCE [LARGE SCALE GENOMIC DNA]</scope>
    <source>
        <strain evidence="6 7">DSM 19547</strain>
    </source>
</reference>
<dbReference type="GO" id="GO:0006281">
    <property type="term" value="P:DNA repair"/>
    <property type="evidence" value="ECO:0007669"/>
    <property type="project" value="UniProtKB-KW"/>
</dbReference>
<keyword evidence="2" id="KW-0227">DNA damage</keyword>
<dbReference type="InterPro" id="IPR036895">
    <property type="entry name" value="Uracil-DNA_glycosylase-like_sf"/>
</dbReference>
<dbReference type="EMBL" id="FOXA01000042">
    <property type="protein sequence ID" value="SFQ16280.1"/>
    <property type="molecule type" value="Genomic_DNA"/>
</dbReference>
<dbReference type="Gene3D" id="3.40.470.10">
    <property type="entry name" value="Uracil-DNA glycosylase-like domain"/>
    <property type="match status" value="1"/>
</dbReference>
<sequence>MVALRERMRERYADWRDDLPEEPVGPDGQPVPGWRTFFAGCPDPDWAAIPDALEIEDNAQAWPGRRNEPLPGAPAGAHICRAFDRIAPQAVRVVVLGQDPYPRRGRATGRAFEDGTWDSNRPDRVADSLQSIFQSAVLSVRDDLDIQRQQADWDGIIAAVEIDQIALPPDLGAYFDGLADGVRQWSCRPYLFQAARSAGPVMEPPPPALLESASAAP</sequence>
<evidence type="ECO:0000313" key="6">
    <source>
        <dbReference type="EMBL" id="SFQ16280.1"/>
    </source>
</evidence>
<keyword evidence="3" id="KW-0378">Hydrolase</keyword>
<name>A0A1I5W952_9RHOB</name>
<organism evidence="6 7">
    <name type="scientific">Tranquillimonas alkanivorans</name>
    <dbReference type="NCBI Taxonomy" id="441119"/>
    <lineage>
        <taxon>Bacteria</taxon>
        <taxon>Pseudomonadati</taxon>
        <taxon>Pseudomonadota</taxon>
        <taxon>Alphaproteobacteria</taxon>
        <taxon>Rhodobacterales</taxon>
        <taxon>Roseobacteraceae</taxon>
        <taxon>Tranquillimonas</taxon>
    </lineage>
</organism>
<keyword evidence="7" id="KW-1185">Reference proteome</keyword>
<evidence type="ECO:0000256" key="4">
    <source>
        <dbReference type="ARBA" id="ARBA00023204"/>
    </source>
</evidence>